<name>A0A934URS0_9BURK</name>
<evidence type="ECO:0000313" key="4">
    <source>
        <dbReference type="Proteomes" id="UP000617041"/>
    </source>
</evidence>
<dbReference type="RefSeq" id="WP_200788118.1">
    <property type="nucleotide sequence ID" value="NZ_JAEDAO010000001.1"/>
</dbReference>
<dbReference type="Proteomes" id="UP000617041">
    <property type="component" value="Unassembled WGS sequence"/>
</dbReference>
<proteinExistence type="predicted"/>
<gene>
    <name evidence="3" type="ORF">I8E28_11070</name>
</gene>
<dbReference type="EMBL" id="JAEDAO010000001">
    <property type="protein sequence ID" value="MBK0393131.1"/>
    <property type="molecule type" value="Genomic_DNA"/>
</dbReference>
<accession>A0A934URS0</accession>
<dbReference type="PROSITE" id="PS51257">
    <property type="entry name" value="PROKAR_LIPOPROTEIN"/>
    <property type="match status" value="1"/>
</dbReference>
<feature type="chain" id="PRO_5037589237" evidence="2">
    <location>
        <begin position="31"/>
        <end position="123"/>
    </location>
</feature>
<reference evidence="3" key="1">
    <citation type="submission" date="2020-12" db="EMBL/GenBank/DDBJ databases">
        <title>Ramlibacter sp. nov., isolated from a freshwater alga, Cryptomonas.</title>
        <authorList>
            <person name="Kim H.M."/>
            <person name="Jeon C.O."/>
        </authorList>
    </citation>
    <scope>NUCLEOTIDE SEQUENCE</scope>
    <source>
        <strain evidence="3">CrO1</strain>
    </source>
</reference>
<comment type="caution">
    <text evidence="3">The sequence shown here is derived from an EMBL/GenBank/DDBJ whole genome shotgun (WGS) entry which is preliminary data.</text>
</comment>
<organism evidence="3 4">
    <name type="scientific">Ramlibacter algicola</name>
    <dbReference type="NCBI Taxonomy" id="2795217"/>
    <lineage>
        <taxon>Bacteria</taxon>
        <taxon>Pseudomonadati</taxon>
        <taxon>Pseudomonadota</taxon>
        <taxon>Betaproteobacteria</taxon>
        <taxon>Burkholderiales</taxon>
        <taxon>Comamonadaceae</taxon>
        <taxon>Ramlibacter</taxon>
    </lineage>
</organism>
<sequence>MKSSITRARGAIAGGAAALALALLGGCASAPHGVDWNRVSARDQHLYFPGTVADVRPLAIVTAGANGMVLGGGPAPAAEMVAQDGQVMLVTSERATALRANQTQSLGAGPVMPTPAGPDAQPK</sequence>
<feature type="region of interest" description="Disordered" evidence="1">
    <location>
        <begin position="100"/>
        <end position="123"/>
    </location>
</feature>
<evidence type="ECO:0000256" key="2">
    <source>
        <dbReference type="SAM" id="SignalP"/>
    </source>
</evidence>
<evidence type="ECO:0000256" key="1">
    <source>
        <dbReference type="SAM" id="MobiDB-lite"/>
    </source>
</evidence>
<protein>
    <submittedName>
        <fullName evidence="3">Uncharacterized protein</fullName>
    </submittedName>
</protein>
<dbReference type="AlphaFoldDB" id="A0A934URS0"/>
<feature type="signal peptide" evidence="2">
    <location>
        <begin position="1"/>
        <end position="30"/>
    </location>
</feature>
<evidence type="ECO:0000313" key="3">
    <source>
        <dbReference type="EMBL" id="MBK0393131.1"/>
    </source>
</evidence>
<keyword evidence="2" id="KW-0732">Signal</keyword>
<keyword evidence="4" id="KW-1185">Reference proteome</keyword>